<keyword evidence="2" id="KW-1185">Reference proteome</keyword>
<reference evidence="1" key="1">
    <citation type="submission" date="2019-09" db="EMBL/GenBank/DDBJ databases">
        <authorList>
            <person name="Rodrigo-Torres L."/>
            <person name="Arahal R. D."/>
            <person name="Lucena T."/>
        </authorList>
    </citation>
    <scope>NUCLEOTIDE SEQUENCE</scope>
    <source>
        <strain evidence="1">ISS653</strain>
    </source>
</reference>
<accession>A0AC61YA06</accession>
<dbReference type="Proteomes" id="UP000356253">
    <property type="component" value="Unassembled WGS sequence"/>
</dbReference>
<evidence type="ECO:0000313" key="2">
    <source>
        <dbReference type="Proteomes" id="UP000356253"/>
    </source>
</evidence>
<dbReference type="EMBL" id="CABVMM010000010">
    <property type="protein sequence ID" value="VVV01339.1"/>
    <property type="molecule type" value="Genomic_DNA"/>
</dbReference>
<protein>
    <submittedName>
        <fullName evidence="1">Uncharacterized protein</fullName>
    </submittedName>
</protein>
<evidence type="ECO:0000313" key="1">
    <source>
        <dbReference type="EMBL" id="VVV01339.1"/>
    </source>
</evidence>
<proteinExistence type="predicted"/>
<gene>
    <name evidence="1" type="ORF">FVB9532_02629</name>
</gene>
<comment type="caution">
    <text evidence="1">The sequence shown here is derived from an EMBL/GenBank/DDBJ whole genome shotgun (WGS) entry which is preliminary data.</text>
</comment>
<organism evidence="1 2">
    <name type="scientific">Mesonia oceanica</name>
    <dbReference type="NCBI Taxonomy" id="2687242"/>
    <lineage>
        <taxon>Bacteria</taxon>
        <taxon>Pseudomonadati</taxon>
        <taxon>Bacteroidota</taxon>
        <taxon>Flavobacteriia</taxon>
        <taxon>Flavobacteriales</taxon>
        <taxon>Flavobacteriaceae</taxon>
        <taxon>Mesonia</taxon>
    </lineage>
</organism>
<sequence>MKNRDYNIFFNLHTISGIIISALLYVIFFAGSFSFFRDEIVNWENNTSAYQQKPEEVNFNRAIDSLAENYQLYSRDISFNNSRDEYKMGVNLGPVKDSTLIDAKPGGYIYLNNFNFQENSYVEGYGLGEFLYRLHFFAQIPYPFGYYLSGFVALFFVFVIITGVLVHWKKIVSNFYIFRPWSKLKTLWTDAHTALGTIGLPFQLVFAVTGAFFMIKAVLLGPLVSVLYDGNQTQLYQNLGYSFPAEEFNYQKEEGEERVNINAFVKETAAKWDDFVVEKVHINNYGDKSMKVTVSGRLDYSSKFTGLGEIKYDAYTGEVVSEKGPYQDASYIDVVKTVLYRLHIGDYGNYAIRVLYFILGIIGCFIIVSGIIIWQVARDKKSVPERKRKFNFQLVNIYMAVCMSMYPLIAILFILVKTKVLSSQSDIYSFFFIAWLVVSIGFVWLKNYKLTTKYSLLSGAIIGLGIPIASKLSTGIGFWQNYQEGKFDLFFIDFFWLMLSLVALFAYWKAYAKKDK</sequence>
<name>A0AC61YA06_9FLAO</name>